<feature type="non-terminal residue" evidence="1">
    <location>
        <position position="1"/>
    </location>
</feature>
<reference evidence="1" key="1">
    <citation type="journal article" date="2014" name="Front. Microbiol.">
        <title>High frequency of phylogenetically diverse reductive dehalogenase-homologous genes in deep subseafloor sedimentary metagenomes.</title>
        <authorList>
            <person name="Kawai M."/>
            <person name="Futagami T."/>
            <person name="Toyoda A."/>
            <person name="Takaki Y."/>
            <person name="Nishi S."/>
            <person name="Hori S."/>
            <person name="Arai W."/>
            <person name="Tsubouchi T."/>
            <person name="Morono Y."/>
            <person name="Uchiyama I."/>
            <person name="Ito T."/>
            <person name="Fujiyama A."/>
            <person name="Inagaki F."/>
            <person name="Takami H."/>
        </authorList>
    </citation>
    <scope>NUCLEOTIDE SEQUENCE</scope>
    <source>
        <strain evidence="1">Expedition CK06-06</strain>
    </source>
</reference>
<gene>
    <name evidence="1" type="ORF">S03H2_27231</name>
</gene>
<proteinExistence type="predicted"/>
<accession>X1I0B3</accession>
<comment type="caution">
    <text evidence="1">The sequence shown here is derived from an EMBL/GenBank/DDBJ whole genome shotgun (WGS) entry which is preliminary data.</text>
</comment>
<evidence type="ECO:0000313" key="1">
    <source>
        <dbReference type="EMBL" id="GAH59504.1"/>
    </source>
</evidence>
<dbReference type="EMBL" id="BARU01016219">
    <property type="protein sequence ID" value="GAH59504.1"/>
    <property type="molecule type" value="Genomic_DNA"/>
</dbReference>
<name>X1I0B3_9ZZZZ</name>
<organism evidence="1">
    <name type="scientific">marine sediment metagenome</name>
    <dbReference type="NCBI Taxonomy" id="412755"/>
    <lineage>
        <taxon>unclassified sequences</taxon>
        <taxon>metagenomes</taxon>
        <taxon>ecological metagenomes</taxon>
    </lineage>
</organism>
<protein>
    <submittedName>
        <fullName evidence="1">Uncharacterized protein</fullName>
    </submittedName>
</protein>
<dbReference type="AlphaFoldDB" id="X1I0B3"/>
<sequence length="39" mass="4442">FHSKSNQFWIGICYSALEEIGLPPTIFRDKTLHLGGNHN</sequence>
<feature type="non-terminal residue" evidence="1">
    <location>
        <position position="39"/>
    </location>
</feature>